<feature type="domain" description="Cupin type-2" evidence="2">
    <location>
        <begin position="60"/>
        <end position="127"/>
    </location>
</feature>
<dbReference type="Proteomes" id="UP001432046">
    <property type="component" value="Chromosome"/>
</dbReference>
<evidence type="ECO:0000259" key="2">
    <source>
        <dbReference type="Pfam" id="PF07883"/>
    </source>
</evidence>
<reference evidence="3" key="2">
    <citation type="submission" date="2024-03" db="EMBL/GenBank/DDBJ databases">
        <authorList>
            <person name="Bromfield E.S.P."/>
            <person name="Cloutier S."/>
        </authorList>
    </citation>
    <scope>NUCLEOTIDE SEQUENCE</scope>
    <source>
        <strain evidence="3">5S5</strain>
    </source>
</reference>
<keyword evidence="1" id="KW-0732">Signal</keyword>
<dbReference type="SUPFAM" id="SSF51182">
    <property type="entry name" value="RmlC-like cupins"/>
    <property type="match status" value="1"/>
</dbReference>
<protein>
    <submittedName>
        <fullName evidence="3">Cupin domain-containing protein</fullName>
    </submittedName>
</protein>
<dbReference type="Gene3D" id="2.60.120.10">
    <property type="entry name" value="Jelly Rolls"/>
    <property type="match status" value="1"/>
</dbReference>
<name>A0ABZ2P6K3_9BRAD</name>
<dbReference type="InterPro" id="IPR013096">
    <property type="entry name" value="Cupin_2"/>
</dbReference>
<dbReference type="InterPro" id="IPR011051">
    <property type="entry name" value="RmlC_Cupin_sf"/>
</dbReference>
<organism evidence="3 4">
    <name type="scientific">Bradyrhizobium septentrionale</name>
    <dbReference type="NCBI Taxonomy" id="1404411"/>
    <lineage>
        <taxon>Bacteria</taxon>
        <taxon>Pseudomonadati</taxon>
        <taxon>Pseudomonadota</taxon>
        <taxon>Alphaproteobacteria</taxon>
        <taxon>Hyphomicrobiales</taxon>
        <taxon>Nitrobacteraceae</taxon>
        <taxon>Bradyrhizobium</taxon>
    </lineage>
</organism>
<sequence length="138" mass="14690">MQFHCSRSILLLSAVLGLAGMAAAADAPTGNVGLKSSKPTVIDLGPEFNAMAGWQLRLRVLTIEPGGHVGMHSHKDRPSVVYFLAGPDTVIRDDGSSQTFQPGDTTGEPGTTVHWHKNDGKDYVILITADIVKVEPSK</sequence>
<evidence type="ECO:0000313" key="4">
    <source>
        <dbReference type="Proteomes" id="UP001432046"/>
    </source>
</evidence>
<dbReference type="Pfam" id="PF07883">
    <property type="entry name" value="Cupin_2"/>
    <property type="match status" value="1"/>
</dbReference>
<dbReference type="RefSeq" id="WP_338821950.1">
    <property type="nucleotide sequence ID" value="NZ_CP147708.1"/>
</dbReference>
<reference evidence="3" key="1">
    <citation type="journal article" date="2021" name="Int. J. Syst. Evol. Microbiol.">
        <title>Bradyrhizobium septentrionale sp. nov. (sv. septentrionale) and Bradyrhizobium quebecense sp. nov. (sv. septentrionale) associated with legumes native to Canada possess rearranged symbiosis genes and numerous insertion sequences.</title>
        <authorList>
            <person name="Bromfield E.S.P."/>
            <person name="Cloutier S."/>
        </authorList>
    </citation>
    <scope>NUCLEOTIDE SEQUENCE</scope>
    <source>
        <strain evidence="3">5S5</strain>
    </source>
</reference>
<feature type="chain" id="PRO_5046489026" evidence="1">
    <location>
        <begin position="25"/>
        <end position="138"/>
    </location>
</feature>
<accession>A0ABZ2P6K3</accession>
<dbReference type="InterPro" id="IPR014710">
    <property type="entry name" value="RmlC-like_jellyroll"/>
</dbReference>
<dbReference type="EMBL" id="CP147711">
    <property type="protein sequence ID" value="WXC81754.1"/>
    <property type="molecule type" value="Genomic_DNA"/>
</dbReference>
<proteinExistence type="predicted"/>
<gene>
    <name evidence="3" type="ORF">WDK88_09175</name>
</gene>
<evidence type="ECO:0000256" key="1">
    <source>
        <dbReference type="SAM" id="SignalP"/>
    </source>
</evidence>
<keyword evidence="4" id="KW-1185">Reference proteome</keyword>
<evidence type="ECO:0000313" key="3">
    <source>
        <dbReference type="EMBL" id="WXC81754.1"/>
    </source>
</evidence>
<feature type="signal peptide" evidence="1">
    <location>
        <begin position="1"/>
        <end position="24"/>
    </location>
</feature>